<feature type="compositionally biased region" description="Basic and acidic residues" evidence="1">
    <location>
        <begin position="31"/>
        <end position="43"/>
    </location>
</feature>
<evidence type="ECO:0000313" key="2">
    <source>
        <dbReference type="EMBL" id="SBP30632.1"/>
    </source>
</evidence>
<sequence length="81" mass="8902">SLSAFPFRRQQSESSSSLSPSPPLTVGHSGNSDKNKEPPDSERYARYAKRNYRRTAKRPGFSVACSILADRSSYSGCAEKS</sequence>
<gene>
    <name evidence="2" type="primary">Nfu_g_1_001560</name>
</gene>
<dbReference type="AlphaFoldDB" id="A0A1A7YJ68"/>
<reference evidence="2" key="2">
    <citation type="submission" date="2016-06" db="EMBL/GenBank/DDBJ databases">
        <title>The genome of a short-lived fish provides insights into sex chromosome evolution and the genetic control of aging.</title>
        <authorList>
            <person name="Reichwald K."/>
            <person name="Felder M."/>
            <person name="Petzold A."/>
            <person name="Koch P."/>
            <person name="Groth M."/>
            <person name="Platzer M."/>
        </authorList>
    </citation>
    <scope>NUCLEOTIDE SEQUENCE</scope>
    <source>
        <tissue evidence="2">Brain</tissue>
    </source>
</reference>
<feature type="non-terminal residue" evidence="2">
    <location>
        <position position="81"/>
    </location>
</feature>
<dbReference type="EMBL" id="HADX01008400">
    <property type="protein sequence ID" value="SBP30632.1"/>
    <property type="molecule type" value="Transcribed_RNA"/>
</dbReference>
<name>A0A1A7YJ68_9TELE</name>
<protein>
    <submittedName>
        <fullName evidence="2">Uncharacterized protein</fullName>
    </submittedName>
</protein>
<feature type="region of interest" description="Disordered" evidence="1">
    <location>
        <begin position="1"/>
        <end position="43"/>
    </location>
</feature>
<proteinExistence type="predicted"/>
<reference evidence="2" key="1">
    <citation type="submission" date="2016-05" db="EMBL/GenBank/DDBJ databases">
        <authorList>
            <person name="Lavstsen T."/>
            <person name="Jespersen J.S."/>
        </authorList>
    </citation>
    <scope>NUCLEOTIDE SEQUENCE</scope>
    <source>
        <tissue evidence="2">Brain</tissue>
    </source>
</reference>
<evidence type="ECO:0000256" key="1">
    <source>
        <dbReference type="SAM" id="MobiDB-lite"/>
    </source>
</evidence>
<organism evidence="2">
    <name type="scientific">Iconisemion striatum</name>
    <dbReference type="NCBI Taxonomy" id="60296"/>
    <lineage>
        <taxon>Eukaryota</taxon>
        <taxon>Metazoa</taxon>
        <taxon>Chordata</taxon>
        <taxon>Craniata</taxon>
        <taxon>Vertebrata</taxon>
        <taxon>Euteleostomi</taxon>
        <taxon>Actinopterygii</taxon>
        <taxon>Neopterygii</taxon>
        <taxon>Teleostei</taxon>
        <taxon>Neoteleostei</taxon>
        <taxon>Acanthomorphata</taxon>
        <taxon>Ovalentaria</taxon>
        <taxon>Atherinomorphae</taxon>
        <taxon>Cyprinodontiformes</taxon>
        <taxon>Nothobranchiidae</taxon>
        <taxon>Iconisemion</taxon>
    </lineage>
</organism>
<accession>A0A1A7YJ68</accession>
<feature type="non-terminal residue" evidence="2">
    <location>
        <position position="1"/>
    </location>
</feature>